<feature type="region of interest" description="Disordered" evidence="9">
    <location>
        <begin position="1"/>
        <end position="60"/>
    </location>
</feature>
<dbReference type="PANTHER" id="PTHR15415">
    <property type="entry name" value="MITOFILIN"/>
    <property type="match status" value="1"/>
</dbReference>
<dbReference type="InterPro" id="IPR019133">
    <property type="entry name" value="MIC60"/>
</dbReference>
<evidence type="ECO:0000256" key="9">
    <source>
        <dbReference type="SAM" id="MobiDB-lite"/>
    </source>
</evidence>
<dbReference type="EMBL" id="VJMH01000149">
    <property type="protein sequence ID" value="KAF0718432.1"/>
    <property type="molecule type" value="Genomic_DNA"/>
</dbReference>
<comment type="subcellular location">
    <subcellularLocation>
        <location evidence="1">Mitochondrion inner membrane</location>
    </subcellularLocation>
</comment>
<proteinExistence type="inferred from homology"/>
<accession>A0A485K6B0</accession>
<evidence type="ECO:0000256" key="10">
    <source>
        <dbReference type="SAM" id="Phobius"/>
    </source>
</evidence>
<feature type="transmembrane region" description="Helical" evidence="10">
    <location>
        <begin position="68"/>
        <end position="88"/>
    </location>
</feature>
<dbReference type="GO" id="GO:0042407">
    <property type="term" value="P:cristae formation"/>
    <property type="evidence" value="ECO:0007669"/>
    <property type="project" value="TreeGrafter"/>
</dbReference>
<evidence type="ECO:0000256" key="1">
    <source>
        <dbReference type="ARBA" id="ARBA00004273"/>
    </source>
</evidence>
<sequence>MWRQISTKSARQSLRRCASTSGPSKPIVPPPAAEKPLGRSIAPAQPAGKPLKSDLTLKSTPAQKSGGGAVYGLLFTTVGITGGFGYYIQSNPEFNPNYLKDNEAFSKFREFVLSSFPSSKAGLAPSSTAIVIKDTKTSPVADKPKVKDTKEIEKATIAAKKTKAAEEAKVVKSKKEVVEAKKVEVKEAVKTAETTVQTAVTEVKAAVAVQAEDAETKAEAALVKAEGAVKAEVAKVEAVAKTEAKKAATALQKKLDDAAAKEQAVIDALNQELVSFEEKAKEASAATKNKVVKKARAESEALSEELDHTILAGIKELDADSLRLRVAQLATEMKNRTKWEAVRMMESLKRMEEEVHAQHTELLRQQDVMHKELLVRELRLQEELITRNARMELEGLRQQHDAQIKTLVGQEKALIQADFDKKLVAFKTESEKKVQAWVAQKAAEIQAVAQKEQEARIQELEAVRVQVKAINELLGQTSNYEAFSHQVHKVSVAALALTNRIEAAAPLHNEIRALRAAGNGDNLIETAVQTLAPFADGAPSVAQLQDRFKVVQKAARQAALVPEQAPGMVGHLFANALHFFIIPPGGPIKGDDAEAIFSRADFALRGGDIESAVSEVEKLSGLPRDVVSDWVAAAKSRLAVEQTAKVVKAHISLLAASLS</sequence>
<reference evidence="12 13" key="1">
    <citation type="submission" date="2019-03" db="EMBL/GenBank/DDBJ databases">
        <authorList>
            <person name="Gaulin E."/>
            <person name="Dumas B."/>
        </authorList>
    </citation>
    <scope>NUCLEOTIDE SEQUENCE [LARGE SCALE GENOMIC DNA]</scope>
    <source>
        <strain evidence="12">CBS 568.67</strain>
    </source>
</reference>
<keyword evidence="8" id="KW-0175">Coiled coil</keyword>
<dbReference type="GO" id="GO:0061617">
    <property type="term" value="C:MICOS complex"/>
    <property type="evidence" value="ECO:0007669"/>
    <property type="project" value="TreeGrafter"/>
</dbReference>
<evidence type="ECO:0000256" key="4">
    <source>
        <dbReference type="ARBA" id="ARBA00022792"/>
    </source>
</evidence>
<evidence type="ECO:0000256" key="2">
    <source>
        <dbReference type="ARBA" id="ARBA00010877"/>
    </source>
</evidence>
<dbReference type="PANTHER" id="PTHR15415:SF7">
    <property type="entry name" value="MICOS COMPLEX SUBUNIT MIC60"/>
    <property type="match status" value="1"/>
</dbReference>
<name>A0A485K6B0_9STRA</name>
<keyword evidence="7 10" id="KW-0472">Membrane</keyword>
<dbReference type="Pfam" id="PF09731">
    <property type="entry name" value="Mitofilin"/>
    <property type="match status" value="1"/>
</dbReference>
<keyword evidence="6" id="KW-0496">Mitochondrion</keyword>
<evidence type="ECO:0000313" key="13">
    <source>
        <dbReference type="Proteomes" id="UP000332933"/>
    </source>
</evidence>
<evidence type="ECO:0000313" key="11">
    <source>
        <dbReference type="EMBL" id="KAF0718432.1"/>
    </source>
</evidence>
<protein>
    <submittedName>
        <fullName evidence="12">Aste57867_1696 protein</fullName>
    </submittedName>
</protein>
<keyword evidence="3 10" id="KW-0812">Transmembrane</keyword>
<evidence type="ECO:0000256" key="3">
    <source>
        <dbReference type="ARBA" id="ARBA00022692"/>
    </source>
</evidence>
<evidence type="ECO:0000313" key="12">
    <source>
        <dbReference type="EMBL" id="VFT78907.1"/>
    </source>
</evidence>
<feature type="compositionally biased region" description="Polar residues" evidence="9">
    <location>
        <begin position="1"/>
        <end position="23"/>
    </location>
</feature>
<keyword evidence="4" id="KW-0999">Mitochondrion inner membrane</keyword>
<keyword evidence="5 10" id="KW-1133">Transmembrane helix</keyword>
<dbReference type="OrthoDB" id="10261039at2759"/>
<gene>
    <name evidence="12" type="primary">Aste57867_1696</name>
    <name evidence="11" type="ORF">As57867_001694</name>
    <name evidence="12" type="ORF">ASTE57867_1696</name>
</gene>
<keyword evidence="13" id="KW-1185">Reference proteome</keyword>
<evidence type="ECO:0000256" key="5">
    <source>
        <dbReference type="ARBA" id="ARBA00022989"/>
    </source>
</evidence>
<evidence type="ECO:0000256" key="7">
    <source>
        <dbReference type="ARBA" id="ARBA00023136"/>
    </source>
</evidence>
<dbReference type="AlphaFoldDB" id="A0A485K6B0"/>
<reference evidence="11" key="2">
    <citation type="submission" date="2019-06" db="EMBL/GenBank/DDBJ databases">
        <title>Genomics analysis of Aphanomyces spp. identifies a new class of oomycete effector associated with host adaptation.</title>
        <authorList>
            <person name="Gaulin E."/>
        </authorList>
    </citation>
    <scope>NUCLEOTIDE SEQUENCE</scope>
    <source>
        <strain evidence="11">CBS 578.67</strain>
    </source>
</reference>
<evidence type="ECO:0000256" key="6">
    <source>
        <dbReference type="ARBA" id="ARBA00023128"/>
    </source>
</evidence>
<evidence type="ECO:0000256" key="8">
    <source>
        <dbReference type="SAM" id="Coils"/>
    </source>
</evidence>
<dbReference type="EMBL" id="CAADRA010000149">
    <property type="protein sequence ID" value="VFT78907.1"/>
    <property type="molecule type" value="Genomic_DNA"/>
</dbReference>
<dbReference type="Proteomes" id="UP000332933">
    <property type="component" value="Unassembled WGS sequence"/>
</dbReference>
<organism evidence="12 13">
    <name type="scientific">Aphanomyces stellatus</name>
    <dbReference type="NCBI Taxonomy" id="120398"/>
    <lineage>
        <taxon>Eukaryota</taxon>
        <taxon>Sar</taxon>
        <taxon>Stramenopiles</taxon>
        <taxon>Oomycota</taxon>
        <taxon>Saprolegniomycetes</taxon>
        <taxon>Saprolegniales</taxon>
        <taxon>Verrucalvaceae</taxon>
        <taxon>Aphanomyces</taxon>
    </lineage>
</organism>
<comment type="similarity">
    <text evidence="2">Belongs to the MICOS complex subunit Mic60 family.</text>
</comment>
<feature type="coiled-coil region" evidence="8">
    <location>
        <begin position="241"/>
        <end position="286"/>
    </location>
</feature>